<dbReference type="InterPro" id="IPR013320">
    <property type="entry name" value="ConA-like_dom_sf"/>
</dbReference>
<evidence type="ECO:0000256" key="1">
    <source>
        <dbReference type="SAM" id="MobiDB-lite"/>
    </source>
</evidence>
<feature type="region of interest" description="Disordered" evidence="1">
    <location>
        <begin position="771"/>
        <end position="798"/>
    </location>
</feature>
<feature type="region of interest" description="Disordered" evidence="1">
    <location>
        <begin position="163"/>
        <end position="191"/>
    </location>
</feature>
<name>A0ABW4H4N5_9LACO</name>
<comment type="caution">
    <text evidence="2">The sequence shown here is derived from an EMBL/GenBank/DDBJ whole genome shotgun (WGS) entry which is preliminary data.</text>
</comment>
<dbReference type="SUPFAM" id="SSF49899">
    <property type="entry name" value="Concanavalin A-like lectins/glucanases"/>
    <property type="match status" value="1"/>
</dbReference>
<proteinExistence type="predicted"/>
<dbReference type="Gene3D" id="2.60.120.200">
    <property type="match status" value="1"/>
</dbReference>
<dbReference type="RefSeq" id="WP_125701297.1">
    <property type="nucleotide sequence ID" value="NZ_JBHTOM010000010.1"/>
</dbReference>
<feature type="compositionally biased region" description="Low complexity" evidence="1">
    <location>
        <begin position="163"/>
        <end position="174"/>
    </location>
</feature>
<keyword evidence="3" id="KW-1185">Reference proteome</keyword>
<sequence>MQMKKGILGVAVTLAVAGLGLWSNKINAQAVDAPTYETNAAALAGAPQGVDLSSAEYKDYFKISNDVSGVTGKNVAEVMGSNEGVGSPAGTGNSVIQISKAGSTNKNTWGSIWSVDKTFDLTQPETASMWIYTSGEGDNKSESIGDGMAFVLQNDDDGVNAFSGTKTWGKSSSTDRTVDVPGKGESMGVWGVDPEEYTANDLATSAIQKSWALEFDTHSNVDTPPATGTALALIGQVQWNLDDVSPASFDLGNYYNSFDSSGNPSGSGTAIPSNINHIASNYPGQTETYSSATQTGVKTTWSTISGLFGKTWQKSPTDYYYYKMQHLGYLGESATGYGMSDRRWHHITLDYTPPVNGDVNGKMKYTFNDKDPETGLAKASTDSATVPIKLSAFGDTTKVRWGFTGSTGEATENNLVAFDQIPGEAETSATAKLSTKDDSGNYTAVDGSTSTPTISGGTPVKLEYTFKRDGGLKDWKNVNASLTIPKSIQLSSGRITSPDGSDGGSVDISKLNGTELPVALGSDGNGVTLTDTQEEKITLYGTTSNVATTEDSTTSYFQGTNASSTAKLTGFNIGKSKLSMDIDTETSDRVWHVNYGGGADAKVIGVVVPDDKNVMPADITIHPTLNGVAQDTFKQGDDDYYDGNYGTTGFHYTIPNSKLKAGSNTVSFYATDNNPDDGRSPVVSTEIIAGTVDLGDTSEDMSFGNMTLTGSGADTTLKRDNDWGLDVVDSRAPGSGNWQLYAYADPLTTDPKQTAVTTTLDGNLVYPEADGTDKALGTSPATATPIASGAPSGDDTTKTTNIAQNWTDNSGIRLLIRGGASAGNYSGTIHWTFVNSAV</sequence>
<protein>
    <recommendedName>
        <fullName evidence="4">WxL domain-containing protein</fullName>
    </recommendedName>
</protein>
<evidence type="ECO:0008006" key="4">
    <source>
        <dbReference type="Google" id="ProtNLM"/>
    </source>
</evidence>
<dbReference type="Proteomes" id="UP001597195">
    <property type="component" value="Unassembled WGS sequence"/>
</dbReference>
<evidence type="ECO:0000313" key="3">
    <source>
        <dbReference type="Proteomes" id="UP001597195"/>
    </source>
</evidence>
<organism evidence="2 3">
    <name type="scientific">Levilactobacillus fuyuanensis</name>
    <dbReference type="NCBI Taxonomy" id="2486022"/>
    <lineage>
        <taxon>Bacteria</taxon>
        <taxon>Bacillati</taxon>
        <taxon>Bacillota</taxon>
        <taxon>Bacilli</taxon>
        <taxon>Lactobacillales</taxon>
        <taxon>Lactobacillaceae</taxon>
        <taxon>Levilactobacillus</taxon>
    </lineage>
</organism>
<reference evidence="3" key="1">
    <citation type="journal article" date="2019" name="Int. J. Syst. Evol. Microbiol.">
        <title>The Global Catalogue of Microorganisms (GCM) 10K type strain sequencing project: providing services to taxonomists for standard genome sequencing and annotation.</title>
        <authorList>
            <consortium name="The Broad Institute Genomics Platform"/>
            <consortium name="The Broad Institute Genome Sequencing Center for Infectious Disease"/>
            <person name="Wu L."/>
            <person name="Ma J."/>
        </authorList>
    </citation>
    <scope>NUCLEOTIDE SEQUENCE [LARGE SCALE GENOMIC DNA]</scope>
    <source>
        <strain evidence="3">CCM 8906</strain>
    </source>
</reference>
<accession>A0ABW4H4N5</accession>
<gene>
    <name evidence="2" type="ORF">ACFQ5T_07900</name>
</gene>
<evidence type="ECO:0000313" key="2">
    <source>
        <dbReference type="EMBL" id="MFD1549621.1"/>
    </source>
</evidence>
<dbReference type="EMBL" id="JBHTOM010000010">
    <property type="protein sequence ID" value="MFD1549621.1"/>
    <property type="molecule type" value="Genomic_DNA"/>
</dbReference>